<dbReference type="AlphaFoldDB" id="A0A9W4HN03"/>
<organism evidence="2 3">
    <name type="scientific">Penicillium olsonii</name>
    <dbReference type="NCBI Taxonomy" id="99116"/>
    <lineage>
        <taxon>Eukaryota</taxon>
        <taxon>Fungi</taxon>
        <taxon>Dikarya</taxon>
        <taxon>Ascomycota</taxon>
        <taxon>Pezizomycotina</taxon>
        <taxon>Eurotiomycetes</taxon>
        <taxon>Eurotiomycetidae</taxon>
        <taxon>Eurotiales</taxon>
        <taxon>Aspergillaceae</taxon>
        <taxon>Penicillium</taxon>
    </lineage>
</organism>
<feature type="compositionally biased region" description="Polar residues" evidence="1">
    <location>
        <begin position="452"/>
        <end position="470"/>
    </location>
</feature>
<feature type="compositionally biased region" description="Low complexity" evidence="1">
    <location>
        <begin position="292"/>
        <end position="307"/>
    </location>
</feature>
<gene>
    <name evidence="2" type="ORF">POLS_LOCUS3712</name>
</gene>
<feature type="compositionally biased region" description="Polar residues" evidence="1">
    <location>
        <begin position="357"/>
        <end position="367"/>
    </location>
</feature>
<feature type="compositionally biased region" description="Polar residues" evidence="1">
    <location>
        <begin position="254"/>
        <end position="286"/>
    </location>
</feature>
<feature type="compositionally biased region" description="Low complexity" evidence="1">
    <location>
        <begin position="398"/>
        <end position="410"/>
    </location>
</feature>
<dbReference type="OrthoDB" id="5404794at2759"/>
<evidence type="ECO:0000313" key="2">
    <source>
        <dbReference type="EMBL" id="CAG8067205.1"/>
    </source>
</evidence>
<feature type="region of interest" description="Disordered" evidence="1">
    <location>
        <begin position="233"/>
        <end position="592"/>
    </location>
</feature>
<feature type="compositionally biased region" description="Basic residues" evidence="1">
    <location>
        <begin position="309"/>
        <end position="318"/>
    </location>
</feature>
<feature type="compositionally biased region" description="Polar residues" evidence="1">
    <location>
        <begin position="569"/>
        <end position="578"/>
    </location>
</feature>
<protein>
    <submittedName>
        <fullName evidence="2">Uncharacterized protein</fullName>
    </submittedName>
</protein>
<dbReference type="EMBL" id="CAJVOS010000018">
    <property type="protein sequence ID" value="CAG8067205.1"/>
    <property type="molecule type" value="Genomic_DNA"/>
</dbReference>
<feature type="compositionally biased region" description="Low complexity" evidence="1">
    <location>
        <begin position="513"/>
        <end position="527"/>
    </location>
</feature>
<reference evidence="2" key="1">
    <citation type="submission" date="2021-07" db="EMBL/GenBank/DDBJ databases">
        <authorList>
            <person name="Branca A.L. A."/>
        </authorList>
    </citation>
    <scope>NUCLEOTIDE SEQUENCE</scope>
</reference>
<keyword evidence="3" id="KW-1185">Reference proteome</keyword>
<sequence length="613" mass="65619">MSWDRVIQDSDEDEPIEGDTVPSVVAPNQHFEPVMQQHHDHIPAEPTTYNASEHGSAPGENQLPQFNVNFDDFLQSQERHNAAQSSSQQRREERWIPSTEGASGSADPSGAMMHEIEDAQRRLLDDNASSAGQQLPSVGASFSAESIQSAPFPTIPSSHSYQMGPPDGEHFPYYQAPYSASINGYQALPPKQAGVYDPYQPNTTNLNAPHPNDVPYQPTAPWTEYQQAGLNPPQVILNPRSQQSFPHSPHDTEPMSSVASMQATGSKPSTIGINLISPQQSQTSAQDELALPVAQPIAQPPTTTEAPAPKKKRGRPKKQAVPVNDEDDELANSRDHEFKTLGVNGAIDPSDSEYSTENDTPASSGVSDETDEEDTGTAKAGKKESQDSKKKKPKKAKSAAAPAPDSGADDVIWIDTQPIDPPPVIENNQDQEPEPTKYDTSSTIPATHPSEPLQTVQPAITAAPEQTTQLADEKPAPKKRGRKRKQPIEQEAPKPADTPEPVKADTQPPDPKPAAVVSKSPTPVPVTNAQPDTPAQELSVATVTAPASAPPTTTSAAEPQTPSKPDAGSVNTPKNTGNGPARHSPISARGGVPYRVGLSKRARIAPLLKIVRK</sequence>
<feature type="compositionally biased region" description="Low complexity" evidence="1">
    <location>
        <begin position="539"/>
        <end position="563"/>
    </location>
</feature>
<proteinExistence type="predicted"/>
<feature type="region of interest" description="Disordered" evidence="1">
    <location>
        <begin position="1"/>
        <end position="110"/>
    </location>
</feature>
<dbReference type="Proteomes" id="UP001153618">
    <property type="component" value="Unassembled WGS sequence"/>
</dbReference>
<evidence type="ECO:0000313" key="3">
    <source>
        <dbReference type="Proteomes" id="UP001153618"/>
    </source>
</evidence>
<comment type="caution">
    <text evidence="2">The sequence shown here is derived from an EMBL/GenBank/DDBJ whole genome shotgun (WGS) entry which is preliminary data.</text>
</comment>
<evidence type="ECO:0000256" key="1">
    <source>
        <dbReference type="SAM" id="MobiDB-lite"/>
    </source>
</evidence>
<accession>A0A9W4HN03</accession>
<name>A0A9W4HN03_PENOL</name>